<feature type="region of interest" description="Disordered" evidence="1">
    <location>
        <begin position="1"/>
        <end position="95"/>
    </location>
</feature>
<dbReference type="Pfam" id="PF25318">
    <property type="entry name" value="WHD_GDS1"/>
    <property type="match status" value="2"/>
</dbReference>
<dbReference type="EMBL" id="JBBWUH010000003">
    <property type="protein sequence ID" value="KAK8173632.1"/>
    <property type="molecule type" value="Genomic_DNA"/>
</dbReference>
<dbReference type="Proteomes" id="UP001456524">
    <property type="component" value="Unassembled WGS sequence"/>
</dbReference>
<feature type="compositionally biased region" description="Acidic residues" evidence="1">
    <location>
        <begin position="336"/>
        <end position="350"/>
    </location>
</feature>
<feature type="domain" description="GDS1 winged helix" evidence="2">
    <location>
        <begin position="94"/>
        <end position="136"/>
    </location>
</feature>
<accession>A0ABR1XZ87</accession>
<evidence type="ECO:0000313" key="3">
    <source>
        <dbReference type="EMBL" id="KAK8173632.1"/>
    </source>
</evidence>
<gene>
    <name evidence="3" type="ORF">IWX90DRAFT_147746</name>
</gene>
<comment type="caution">
    <text evidence="3">The sequence shown here is derived from an EMBL/GenBank/DDBJ whole genome shotgun (WGS) entry which is preliminary data.</text>
</comment>
<evidence type="ECO:0000256" key="1">
    <source>
        <dbReference type="SAM" id="MobiDB-lite"/>
    </source>
</evidence>
<organism evidence="3 4">
    <name type="scientific">Phyllosticta citrichinensis</name>
    <dbReference type="NCBI Taxonomy" id="1130410"/>
    <lineage>
        <taxon>Eukaryota</taxon>
        <taxon>Fungi</taxon>
        <taxon>Dikarya</taxon>
        <taxon>Ascomycota</taxon>
        <taxon>Pezizomycotina</taxon>
        <taxon>Dothideomycetes</taxon>
        <taxon>Dothideomycetes incertae sedis</taxon>
        <taxon>Botryosphaeriales</taxon>
        <taxon>Phyllostictaceae</taxon>
        <taxon>Phyllosticta</taxon>
    </lineage>
</organism>
<feature type="region of interest" description="Disordered" evidence="1">
    <location>
        <begin position="224"/>
        <end position="355"/>
    </location>
</feature>
<name>A0ABR1XZ87_9PEZI</name>
<feature type="compositionally biased region" description="Low complexity" evidence="1">
    <location>
        <begin position="22"/>
        <end position="41"/>
    </location>
</feature>
<evidence type="ECO:0000313" key="4">
    <source>
        <dbReference type="Proteomes" id="UP001456524"/>
    </source>
</evidence>
<evidence type="ECO:0000259" key="2">
    <source>
        <dbReference type="Pfam" id="PF25318"/>
    </source>
</evidence>
<sequence length="434" mass="46993">MPYNTRRKSLSLPMLGIQLPNSSRSSSHRSPPASSAEQPPQKKQKRIHTPASSASPSPQTPPISKARTDRPKPAGRAVENTPPPSPGFEGVPKIDTEGINDDIVVAVIKQLEETGNRPHLLKELAAVLSTQLPIVERYVSENSAPLRSLTVRSSANPSAIISSRLTGYIRRPWTALSPCPVGKELVGTHPKRIYFFLNTCPHQPIPEPNETSAAAVAQARIISPSLSSAADESEEDERDRRARVAMSPSPEVDLSSPELDDDSDTTTFSSHGSLVRGASTSNIAHNRRAASPPLERDEREFTATASSLQKRSRSQEHETKPDFSTGPPSSSSSNIDGEENLSGDEPESEESAAVRNSEAAALLFGHSVESNASIATMDFEVSSPVFRPVDQGLGGKTDAMEDVRVHDDDTWEWSDWKSPETVELDELDDLLGGY</sequence>
<keyword evidence="4" id="KW-1185">Reference proteome</keyword>
<protein>
    <recommendedName>
        <fullName evidence="2">GDS1 winged helix domain-containing protein</fullName>
    </recommendedName>
</protein>
<reference evidence="3 4" key="1">
    <citation type="journal article" date="2022" name="G3 (Bethesda)">
        <title>Enemy or ally: a genomic approach to elucidate the lifestyle of Phyllosticta citrichinaensis.</title>
        <authorList>
            <person name="Buijs V.A."/>
            <person name="Groenewald J.Z."/>
            <person name="Haridas S."/>
            <person name="LaButti K.M."/>
            <person name="Lipzen A."/>
            <person name="Martin F.M."/>
            <person name="Barry K."/>
            <person name="Grigoriev I.V."/>
            <person name="Crous P.W."/>
            <person name="Seidl M.F."/>
        </authorList>
    </citation>
    <scope>NUCLEOTIDE SEQUENCE [LARGE SCALE GENOMIC DNA]</scope>
    <source>
        <strain evidence="3 4">CBS 129764</strain>
    </source>
</reference>
<dbReference type="InterPro" id="IPR057511">
    <property type="entry name" value="WH_GDS1"/>
</dbReference>
<proteinExistence type="predicted"/>
<feature type="domain" description="GDS1 winged helix" evidence="2">
    <location>
        <begin position="149"/>
        <end position="204"/>
    </location>
</feature>